<keyword evidence="2" id="KW-1185">Reference proteome</keyword>
<dbReference type="EMBL" id="CP000776">
    <property type="protein sequence ID" value="ABS51440.1"/>
    <property type="molecule type" value="Genomic_DNA"/>
</dbReference>
<evidence type="ECO:0000313" key="1">
    <source>
        <dbReference type="EMBL" id="ABS51440.1"/>
    </source>
</evidence>
<protein>
    <recommendedName>
        <fullName evidence="3">PD-(D/E)XK nuclease family protein</fullName>
    </recommendedName>
</protein>
<dbReference type="HOGENOM" id="CLU_613613_0_0_7"/>
<dbReference type="Pfam" id="PF14281">
    <property type="entry name" value="PDDEXK_4"/>
    <property type="match status" value="1"/>
</dbReference>
<dbReference type="OrthoDB" id="6346224at2"/>
<organism evidence="1 2">
    <name type="scientific">Campylobacter hominis (strain ATCC BAA-381 / DSM 21671 / CCUG 45161 / LMG 19568 / NCTC 13146 / CH001A)</name>
    <dbReference type="NCBI Taxonomy" id="360107"/>
    <lineage>
        <taxon>Bacteria</taxon>
        <taxon>Pseudomonadati</taxon>
        <taxon>Campylobacterota</taxon>
        <taxon>Epsilonproteobacteria</taxon>
        <taxon>Campylobacterales</taxon>
        <taxon>Campylobacteraceae</taxon>
        <taxon>Campylobacter</taxon>
    </lineage>
</organism>
<evidence type="ECO:0000313" key="2">
    <source>
        <dbReference type="Proteomes" id="UP000002407"/>
    </source>
</evidence>
<evidence type="ECO:0008006" key="3">
    <source>
        <dbReference type="Google" id="ProtNLM"/>
    </source>
</evidence>
<accession>A7I1T5</accession>
<dbReference type="eggNOG" id="ENOG5030F26">
    <property type="taxonomic scope" value="Bacteria"/>
</dbReference>
<dbReference type="KEGG" id="cha:CHAB381_0914"/>
<sequence length="428" mass="51004">MIIKNYPPYFNKKITYFLYNLKYFFKGGIILPESDFDKLFADFKTALDELEVKKLRGINDYNVYEILKTYDETTLHSGFIYSFLNPNGTHYQKSLFLKKFLEICQIDDFNYENAEVFKEYSLKNGRLDIFITDGNKHIILENKICAVEQKNQIERYIEDIKKDKKCEYNDILVLYLSLDAKFPDKYSLGNFEIKDNFLVKDDKKVKIIAISYKLEITQWIKECKKEIVNLTNLNFAISEYKNVIKKLYGEYEMAEANVVKVIKENYETAKTIYEKFLEAEKEIVNDFLQEVYKVINNKLGNEFDIEFTPVTKKYERNLKIKKNNWKLYFSFEFDLNRPIYLYYGIARDDDDDIDCKNIEFSGKDKSGFETTKWWLVWKWLGKNDNGQDENLAENISNGAIKPEFFANIIVNFVNEYKKELKEINQDLK</sequence>
<gene>
    <name evidence="1" type="ordered locus">CHAB381_0914</name>
</gene>
<dbReference type="AlphaFoldDB" id="A7I1T5"/>
<proteinExistence type="predicted"/>
<dbReference type="Proteomes" id="UP000002407">
    <property type="component" value="Chromosome"/>
</dbReference>
<name>A7I1T5_CAMHC</name>
<reference evidence="2" key="1">
    <citation type="submission" date="2007-07" db="EMBL/GenBank/DDBJ databases">
        <title>Complete genome sequence of Campylobacter hominis ATCC BAA-381, a commensal isolated from the human gastrointestinal tract.</title>
        <authorList>
            <person name="Fouts D.E."/>
            <person name="Mongodin E.F."/>
            <person name="Puiu D."/>
            <person name="Sebastian Y."/>
            <person name="Miller W.G."/>
            <person name="Mandrell R.E."/>
            <person name="Nelson K.E."/>
        </authorList>
    </citation>
    <scope>NUCLEOTIDE SEQUENCE [LARGE SCALE GENOMIC DNA]</scope>
    <source>
        <strain evidence="2">ATCC BAA-381 / LMG 19568 / NCTC 13146 / CH001A</strain>
    </source>
</reference>
<dbReference type="InterPro" id="IPR029470">
    <property type="entry name" value="PDDEXK_4"/>
</dbReference>